<dbReference type="AlphaFoldDB" id="A0A512J498"/>
<reference evidence="5" key="2">
    <citation type="journal article" date="2019" name="Int. J. Syst. Evol. Microbiol.">
        <title>The Global Catalogue of Microorganisms (GCM) 10K type strain sequencing project: providing services to taxonomists for standard genome sequencing and annotation.</title>
        <authorList>
            <consortium name="The Broad Institute Genomics Platform"/>
            <consortium name="The Broad Institute Genome Sequencing Center for Infectious Disease"/>
            <person name="Wu L."/>
            <person name="Ma J."/>
        </authorList>
    </citation>
    <scope>NUCLEOTIDE SEQUENCE [LARGE SCALE GENOMIC DNA]</scope>
    <source>
        <strain evidence="5">NBRC 107715</strain>
    </source>
</reference>
<evidence type="ECO:0000256" key="1">
    <source>
        <dbReference type="SAM" id="MobiDB-lite"/>
    </source>
</evidence>
<accession>A0A512J498</accession>
<feature type="compositionally biased region" description="Basic and acidic residues" evidence="1">
    <location>
        <begin position="9"/>
        <end position="22"/>
    </location>
</feature>
<dbReference type="Proteomes" id="UP000321960">
    <property type="component" value="Unassembled WGS sequence"/>
</dbReference>
<reference evidence="2 4" key="3">
    <citation type="submission" date="2019-07" db="EMBL/GenBank/DDBJ databases">
        <title>Whole genome shotgun sequence of Methylobacterium oxalidis NBRC 107715.</title>
        <authorList>
            <person name="Hosoyama A."/>
            <person name="Uohara A."/>
            <person name="Ohji S."/>
            <person name="Ichikawa N."/>
        </authorList>
    </citation>
    <scope>NUCLEOTIDE SEQUENCE [LARGE SCALE GENOMIC DNA]</scope>
    <source>
        <strain evidence="2 4">NBRC 107715</strain>
    </source>
</reference>
<evidence type="ECO:0000313" key="4">
    <source>
        <dbReference type="Proteomes" id="UP000321960"/>
    </source>
</evidence>
<reference evidence="3" key="4">
    <citation type="submission" date="2023-01" db="EMBL/GenBank/DDBJ databases">
        <title>Draft genome sequence of Methylobacterium oxalidis strain NBRC 107715.</title>
        <authorList>
            <person name="Sun Q."/>
            <person name="Mori K."/>
        </authorList>
    </citation>
    <scope>NUCLEOTIDE SEQUENCE</scope>
    <source>
        <strain evidence="3">NBRC 107715</strain>
    </source>
</reference>
<keyword evidence="5" id="KW-1185">Reference proteome</keyword>
<proteinExistence type="predicted"/>
<evidence type="ECO:0000313" key="5">
    <source>
        <dbReference type="Proteomes" id="UP001156856"/>
    </source>
</evidence>
<dbReference type="Proteomes" id="UP001156856">
    <property type="component" value="Unassembled WGS sequence"/>
</dbReference>
<evidence type="ECO:0000313" key="2">
    <source>
        <dbReference type="EMBL" id="GEP04781.1"/>
    </source>
</evidence>
<protein>
    <submittedName>
        <fullName evidence="2">Uncharacterized protein</fullName>
    </submittedName>
</protein>
<name>A0A512J498_9HYPH</name>
<reference evidence="3" key="1">
    <citation type="journal article" date="2014" name="Int. J. Syst. Evol. Microbiol.">
        <title>Complete genome of a new Firmicutes species belonging to the dominant human colonic microbiota ('Ruminococcus bicirculans') reveals two chromosomes and a selective capacity to utilize plant glucans.</title>
        <authorList>
            <consortium name="NISC Comparative Sequencing Program"/>
            <person name="Wegmann U."/>
            <person name="Louis P."/>
            <person name="Goesmann A."/>
            <person name="Henrissat B."/>
            <person name="Duncan S.H."/>
            <person name="Flint H.J."/>
        </authorList>
    </citation>
    <scope>NUCLEOTIDE SEQUENCE</scope>
    <source>
        <strain evidence="3">NBRC 107715</strain>
    </source>
</reference>
<sequence>MSTAGGSRNEGRDETVARREQVRAHVRTVLRRLTAVKAEGRGEREA</sequence>
<evidence type="ECO:0000313" key="3">
    <source>
        <dbReference type="EMBL" id="GLS63607.1"/>
    </source>
</evidence>
<dbReference type="RefSeq" id="WP_170267866.1">
    <property type="nucleotide sequence ID" value="NZ_BJZU01000052.1"/>
</dbReference>
<organism evidence="2 4">
    <name type="scientific">Methylobacterium oxalidis</name>
    <dbReference type="NCBI Taxonomy" id="944322"/>
    <lineage>
        <taxon>Bacteria</taxon>
        <taxon>Pseudomonadati</taxon>
        <taxon>Pseudomonadota</taxon>
        <taxon>Alphaproteobacteria</taxon>
        <taxon>Hyphomicrobiales</taxon>
        <taxon>Methylobacteriaceae</taxon>
        <taxon>Methylobacterium</taxon>
    </lineage>
</organism>
<feature type="region of interest" description="Disordered" evidence="1">
    <location>
        <begin position="1"/>
        <end position="22"/>
    </location>
</feature>
<comment type="caution">
    <text evidence="2">The sequence shown here is derived from an EMBL/GenBank/DDBJ whole genome shotgun (WGS) entry which is preliminary data.</text>
</comment>
<gene>
    <name evidence="3" type="ORF">GCM10007888_19880</name>
    <name evidence="2" type="ORF">MOX02_28190</name>
</gene>
<dbReference type="EMBL" id="BJZU01000052">
    <property type="protein sequence ID" value="GEP04781.1"/>
    <property type="molecule type" value="Genomic_DNA"/>
</dbReference>
<dbReference type="EMBL" id="BSPK01000025">
    <property type="protein sequence ID" value="GLS63607.1"/>
    <property type="molecule type" value="Genomic_DNA"/>
</dbReference>